<dbReference type="PANTHER" id="PTHR10057">
    <property type="entry name" value="PERIPHERAL-TYPE BENZODIAZEPINE RECEPTOR"/>
    <property type="match status" value="1"/>
</dbReference>
<evidence type="ECO:0000313" key="7">
    <source>
        <dbReference type="EMBL" id="AVX05413.1"/>
    </source>
</evidence>
<dbReference type="PIRSF" id="PIRSF005859">
    <property type="entry name" value="PBR"/>
    <property type="match status" value="1"/>
</dbReference>
<comment type="subcellular location">
    <subcellularLocation>
        <location evidence="1">Membrane</location>
        <topology evidence="1">Multi-pass membrane protein</topology>
    </subcellularLocation>
</comment>
<dbReference type="KEGG" id="mmyr:MXMO3_02905"/>
<dbReference type="CDD" id="cd15904">
    <property type="entry name" value="TSPO_MBR"/>
    <property type="match status" value="1"/>
</dbReference>
<evidence type="ECO:0000256" key="1">
    <source>
        <dbReference type="ARBA" id="ARBA00004141"/>
    </source>
</evidence>
<keyword evidence="4 6" id="KW-1133">Transmembrane helix</keyword>
<dbReference type="EMBL" id="CP021330">
    <property type="protein sequence ID" value="AVX05413.1"/>
    <property type="molecule type" value="Genomic_DNA"/>
</dbReference>
<protein>
    <submittedName>
        <fullName evidence="7">Tryptophan-rich protein TspO</fullName>
    </submittedName>
</protein>
<dbReference type="STRING" id="1122213.GCA_000423365_00547"/>
<dbReference type="AlphaFoldDB" id="A0A2R4MHK6"/>
<keyword evidence="8" id="KW-1185">Reference proteome</keyword>
<dbReference type="GO" id="GO:0033013">
    <property type="term" value="P:tetrapyrrole metabolic process"/>
    <property type="evidence" value="ECO:0007669"/>
    <property type="project" value="UniProtKB-ARBA"/>
</dbReference>
<evidence type="ECO:0000313" key="8">
    <source>
        <dbReference type="Proteomes" id="UP000258927"/>
    </source>
</evidence>
<accession>A0A2R4MHK6</accession>
<dbReference type="Proteomes" id="UP000258927">
    <property type="component" value="Chromosome"/>
</dbReference>
<dbReference type="GO" id="GO:0016020">
    <property type="term" value="C:membrane"/>
    <property type="evidence" value="ECO:0007669"/>
    <property type="project" value="UniProtKB-SubCell"/>
</dbReference>
<dbReference type="RefSeq" id="WP_162889289.1">
    <property type="nucleotide sequence ID" value="NZ_CP021330.1"/>
</dbReference>
<feature type="transmembrane region" description="Helical" evidence="6">
    <location>
        <begin position="129"/>
        <end position="152"/>
    </location>
</feature>
<dbReference type="PANTHER" id="PTHR10057:SF0">
    <property type="entry name" value="TRANSLOCATOR PROTEIN"/>
    <property type="match status" value="1"/>
</dbReference>
<dbReference type="FunFam" id="1.20.1260.100:FF:000001">
    <property type="entry name" value="translocator protein 2"/>
    <property type="match status" value="1"/>
</dbReference>
<sequence length="154" mass="17319">MARKILIWAIFYAATIVAASSAVLWEIQSYYFALEQPFYAPPAWLFGPVWTILYIFIATIGYRIVMAPQSDVKPILIALWTLQFALNTIWTPSFFGAQNLGVALIYIAALDVTVLITMVLLWSRDRISFWLAAPYMAWIGFATALNAGFLILNG</sequence>
<feature type="transmembrane region" description="Helical" evidence="6">
    <location>
        <begin position="77"/>
        <end position="97"/>
    </location>
</feature>
<proteinExistence type="inferred from homology"/>
<keyword evidence="3 6" id="KW-0812">Transmembrane</keyword>
<name>A0A2R4MHK6_9HYPH</name>
<dbReference type="InterPro" id="IPR004307">
    <property type="entry name" value="TspO_MBR"/>
</dbReference>
<feature type="transmembrane region" description="Helical" evidence="6">
    <location>
        <begin position="103"/>
        <end position="122"/>
    </location>
</feature>
<evidence type="ECO:0000256" key="3">
    <source>
        <dbReference type="ARBA" id="ARBA00022692"/>
    </source>
</evidence>
<dbReference type="InterPro" id="IPR038330">
    <property type="entry name" value="TspO/MBR-related_sf"/>
</dbReference>
<evidence type="ECO:0000256" key="5">
    <source>
        <dbReference type="ARBA" id="ARBA00023136"/>
    </source>
</evidence>
<evidence type="ECO:0000256" key="6">
    <source>
        <dbReference type="SAM" id="Phobius"/>
    </source>
</evidence>
<dbReference type="Pfam" id="PF03073">
    <property type="entry name" value="TspO_MBR"/>
    <property type="match status" value="1"/>
</dbReference>
<evidence type="ECO:0000256" key="2">
    <source>
        <dbReference type="ARBA" id="ARBA00007524"/>
    </source>
</evidence>
<evidence type="ECO:0000256" key="4">
    <source>
        <dbReference type="ARBA" id="ARBA00022989"/>
    </source>
</evidence>
<reference evidence="7 8" key="1">
    <citation type="submission" date="2017-05" db="EMBL/GenBank/DDBJ databases">
        <title>Genome Analysis of Maritalea myrionectae HL2708#5.</title>
        <authorList>
            <consortium name="Cotde Inc.-PKNU"/>
            <person name="Jang D."/>
            <person name="Oh H.-M."/>
        </authorList>
    </citation>
    <scope>NUCLEOTIDE SEQUENCE [LARGE SCALE GENOMIC DNA]</scope>
    <source>
        <strain evidence="7 8">HL2708#5</strain>
    </source>
</reference>
<dbReference type="Gene3D" id="1.20.1260.100">
    <property type="entry name" value="TspO/MBR protein"/>
    <property type="match status" value="1"/>
</dbReference>
<gene>
    <name evidence="7" type="ORF">MXMO3_02905</name>
</gene>
<keyword evidence="5 6" id="KW-0472">Membrane</keyword>
<organism evidence="7 8">
    <name type="scientific">Maritalea myrionectae</name>
    <dbReference type="NCBI Taxonomy" id="454601"/>
    <lineage>
        <taxon>Bacteria</taxon>
        <taxon>Pseudomonadati</taxon>
        <taxon>Pseudomonadota</taxon>
        <taxon>Alphaproteobacteria</taxon>
        <taxon>Hyphomicrobiales</taxon>
        <taxon>Devosiaceae</taxon>
        <taxon>Maritalea</taxon>
    </lineage>
</organism>
<comment type="similarity">
    <text evidence="2">Belongs to the TspO/BZRP family.</text>
</comment>
<feature type="transmembrane region" description="Helical" evidence="6">
    <location>
        <begin position="45"/>
        <end position="65"/>
    </location>
</feature>